<sequence length="355" mass="39528">MSALSSPLTSAAKNDGTIALVKSGSEIVKTTPAGEYLTAALNDFDPDQYEGHAAISDGANKLLMLVLAAVIKAGASREHEILTEIRDSVFSFIRKMEPKRVMDTMLVSRVRFLYIRSLLARSPELQLIKVLPVECFLEKANTGRSRSSSRGNSPGRSPVQYVDEQIQGFKVNLKPEKKSKFSSVVLKIRGIDQEIWRQQLELLSTAIMDGWMAGLGAALPPNTDALGQLLFEYSKRVYTSQLQHLKDIAGTLATEEDEDAAQVAKLRSALESVDHKRRKKLRQMDLRQHTISEQPGASQVVKLASGLSNLISEVDLFHNYQHKHDISEPRSFVSNEAAIISKPESKHNKYMARQW</sequence>
<protein>
    <submittedName>
        <fullName evidence="1">Kinesin-like protein KIN-14B</fullName>
    </submittedName>
</protein>
<dbReference type="AlphaFoldDB" id="A0A9D4YLE8"/>
<dbReference type="Gramene" id="Psat01G0014100-T1">
    <property type="protein sequence ID" value="KAI5440538.1"/>
    <property type="gene ID" value="KIW84_010141"/>
</dbReference>
<name>A0A9D4YLE8_PEA</name>
<proteinExistence type="predicted"/>
<evidence type="ECO:0000313" key="2">
    <source>
        <dbReference type="Proteomes" id="UP001058974"/>
    </source>
</evidence>
<dbReference type="EMBL" id="JAMSHJ010000001">
    <property type="protein sequence ID" value="KAI5440538.1"/>
    <property type="molecule type" value="Genomic_DNA"/>
</dbReference>
<dbReference type="Proteomes" id="UP001058974">
    <property type="component" value="Chromosome 1"/>
</dbReference>
<organism evidence="1 2">
    <name type="scientific">Pisum sativum</name>
    <name type="common">Garden pea</name>
    <name type="synonym">Lathyrus oleraceus</name>
    <dbReference type="NCBI Taxonomy" id="3888"/>
    <lineage>
        <taxon>Eukaryota</taxon>
        <taxon>Viridiplantae</taxon>
        <taxon>Streptophyta</taxon>
        <taxon>Embryophyta</taxon>
        <taxon>Tracheophyta</taxon>
        <taxon>Spermatophyta</taxon>
        <taxon>Magnoliopsida</taxon>
        <taxon>eudicotyledons</taxon>
        <taxon>Gunneridae</taxon>
        <taxon>Pentapetalae</taxon>
        <taxon>rosids</taxon>
        <taxon>fabids</taxon>
        <taxon>Fabales</taxon>
        <taxon>Fabaceae</taxon>
        <taxon>Papilionoideae</taxon>
        <taxon>50 kb inversion clade</taxon>
        <taxon>NPAAA clade</taxon>
        <taxon>Hologalegina</taxon>
        <taxon>IRL clade</taxon>
        <taxon>Fabeae</taxon>
        <taxon>Lathyrus</taxon>
    </lineage>
</organism>
<comment type="caution">
    <text evidence="1">The sequence shown here is derived from an EMBL/GenBank/DDBJ whole genome shotgun (WGS) entry which is preliminary data.</text>
</comment>
<reference evidence="1 2" key="1">
    <citation type="journal article" date="2022" name="Nat. Genet.">
        <title>Improved pea reference genome and pan-genome highlight genomic features and evolutionary characteristics.</title>
        <authorList>
            <person name="Yang T."/>
            <person name="Liu R."/>
            <person name="Luo Y."/>
            <person name="Hu S."/>
            <person name="Wang D."/>
            <person name="Wang C."/>
            <person name="Pandey M.K."/>
            <person name="Ge S."/>
            <person name="Xu Q."/>
            <person name="Li N."/>
            <person name="Li G."/>
            <person name="Huang Y."/>
            <person name="Saxena R.K."/>
            <person name="Ji Y."/>
            <person name="Li M."/>
            <person name="Yan X."/>
            <person name="He Y."/>
            <person name="Liu Y."/>
            <person name="Wang X."/>
            <person name="Xiang C."/>
            <person name="Varshney R.K."/>
            <person name="Ding H."/>
            <person name="Gao S."/>
            <person name="Zong X."/>
        </authorList>
    </citation>
    <scope>NUCLEOTIDE SEQUENCE [LARGE SCALE GENOMIC DNA]</scope>
    <source>
        <strain evidence="1 2">cv. Zhongwan 6</strain>
    </source>
</reference>
<gene>
    <name evidence="1" type="ORF">KIW84_010141</name>
</gene>
<evidence type="ECO:0000313" key="1">
    <source>
        <dbReference type="EMBL" id="KAI5440538.1"/>
    </source>
</evidence>
<accession>A0A9D4YLE8</accession>
<keyword evidence="2" id="KW-1185">Reference proteome</keyword>